<comment type="caution">
    <text evidence="7">The sequence shown here is derived from an EMBL/GenBank/DDBJ whole genome shotgun (WGS) entry which is preliminary data.</text>
</comment>
<proteinExistence type="inferred from homology"/>
<dbReference type="InterPro" id="IPR001638">
    <property type="entry name" value="Solute-binding_3/MltF_N"/>
</dbReference>
<dbReference type="CDD" id="cd01009">
    <property type="entry name" value="PBP2_YfhD_N"/>
    <property type="match status" value="1"/>
</dbReference>
<evidence type="ECO:0000256" key="4">
    <source>
        <dbReference type="ARBA" id="ARBA00023237"/>
    </source>
</evidence>
<feature type="region of interest" description="Disordered" evidence="5">
    <location>
        <begin position="503"/>
        <end position="537"/>
    </location>
</feature>
<evidence type="ECO:0000256" key="1">
    <source>
        <dbReference type="ARBA" id="ARBA00004339"/>
    </source>
</evidence>
<dbReference type="SUPFAM" id="SSF53955">
    <property type="entry name" value="Lysozyme-like"/>
    <property type="match status" value="1"/>
</dbReference>
<comment type="subcellular location">
    <subcellularLocation>
        <location evidence="1">Cell outer membrane</location>
        <topology evidence="1">Peripheral membrane protein</topology>
    </subcellularLocation>
</comment>
<keyword evidence="4" id="KW-0472">Membrane</keyword>
<dbReference type="Pfam" id="PF00497">
    <property type="entry name" value="SBP_bac_3"/>
    <property type="match status" value="1"/>
</dbReference>
<dbReference type="Pfam" id="PF01464">
    <property type="entry name" value="SLT"/>
    <property type="match status" value="1"/>
</dbReference>
<organism evidence="7 8">
    <name type="scientific">Citrobacter enshiensis</name>
    <dbReference type="NCBI Taxonomy" id="2971264"/>
    <lineage>
        <taxon>Bacteria</taxon>
        <taxon>Pseudomonadati</taxon>
        <taxon>Pseudomonadota</taxon>
        <taxon>Gammaproteobacteria</taxon>
        <taxon>Enterobacterales</taxon>
        <taxon>Enterobacteriaceae</taxon>
        <taxon>Citrobacter</taxon>
    </lineage>
</organism>
<dbReference type="PANTHER" id="PTHR35936">
    <property type="entry name" value="MEMBRANE-BOUND LYTIC MUREIN TRANSGLYCOSYLASE F"/>
    <property type="match status" value="1"/>
</dbReference>
<dbReference type="RefSeq" id="WP_301702005.1">
    <property type="nucleotide sequence ID" value="NZ_JAUJYW010000008.1"/>
</dbReference>
<dbReference type="InterPro" id="IPR023346">
    <property type="entry name" value="Lysozyme-like_dom_sf"/>
</dbReference>
<dbReference type="Proteomes" id="UP001174867">
    <property type="component" value="Unassembled WGS sequence"/>
</dbReference>
<evidence type="ECO:0000256" key="5">
    <source>
        <dbReference type="SAM" id="MobiDB-lite"/>
    </source>
</evidence>
<dbReference type="SUPFAM" id="SSF53850">
    <property type="entry name" value="Periplasmic binding protein-like II"/>
    <property type="match status" value="1"/>
</dbReference>
<keyword evidence="4" id="KW-0998">Cell outer membrane</keyword>
<feature type="domain" description="Solute-binding protein family 3/N-terminal" evidence="6">
    <location>
        <begin position="73"/>
        <end position="320"/>
    </location>
</feature>
<dbReference type="SMART" id="SM00062">
    <property type="entry name" value="PBPb"/>
    <property type="match status" value="1"/>
</dbReference>
<name>A0ABT8PZU2_9ENTR</name>
<keyword evidence="3" id="KW-0732">Signal</keyword>
<comment type="similarity">
    <text evidence="2">Belongs to the bacterial solute-binding protein 3 family.</text>
</comment>
<protein>
    <submittedName>
        <fullName evidence="7">Lytic transglycosylase F</fullName>
    </submittedName>
</protein>
<gene>
    <name evidence="7" type="ORF">Q0A17_19220</name>
</gene>
<dbReference type="InterPro" id="IPR008258">
    <property type="entry name" value="Transglycosylase_SLT_dom_1"/>
</dbReference>
<dbReference type="CDD" id="cd13403">
    <property type="entry name" value="MLTF-like"/>
    <property type="match status" value="1"/>
</dbReference>
<sequence>MNALSFHRFFIALITVLLVVPVYAVSAEQNQPPTVTAEQDQPQQEEREVLEVNMDELLQPWVGDLPGMLDRRVIRVLTTYSKTFFFINKGTPRGATHDVFMAFERELNAGLLKEDKLKQRHLKVRIIFVPVARDQLFMALNEGRGDIAAANLTITPDRQKLVDFTIPLYLNVKELLLSGPNSPKVETLDQLSGKTVFVRPSSSYYESLKALNARFAKASLPPVILEEAPESLEDEDLIEMLNAGLIPLIVVDRHKAEFWKQVFPKIQIHEDIVLRDDANIAWAVRKNSPELLALLNDFVKENGQGSKLGNILLFRYLKSAKYVKSAAAEKERRKLLNMVALFRKYGDRYDVDWLLMAAQGYQESRLNQSARSHVGAIGVMQVMPRTGKEMKVGDIRKLDPNIHAGVKYMRWMIDNYYGDEPMTQLDKALFSFASYNAGAARIARLRAETKTRGFDPDVWFGNVEYLAAEQIGAETVTYVSNIYKYYIAYRLIMDEVARKEKDAEESRSEVALEHASKATEAAKEAADKAKKETPEKP</sequence>
<reference evidence="7 8" key="1">
    <citation type="submission" date="2023-07" db="EMBL/GenBank/DDBJ databases">
        <title>Citrobacter selenititolerans sp. nov., isolated from seleniferous soil.</title>
        <authorList>
            <person name="Zhang S."/>
            <person name="Li K."/>
            <person name="Peng J."/>
            <person name="Wang H."/>
            <person name="Sun J."/>
            <person name="Guo Y."/>
        </authorList>
    </citation>
    <scope>NUCLEOTIDE SEQUENCE [LARGE SCALE GENOMIC DNA]</scope>
    <source>
        <strain evidence="7 8">S2-9</strain>
    </source>
</reference>
<keyword evidence="8" id="KW-1185">Reference proteome</keyword>
<dbReference type="Gene3D" id="3.40.190.10">
    <property type="entry name" value="Periplasmic binding protein-like II"/>
    <property type="match status" value="2"/>
</dbReference>
<evidence type="ECO:0000313" key="7">
    <source>
        <dbReference type="EMBL" id="MDN8601518.1"/>
    </source>
</evidence>
<accession>A0ABT8PZU2</accession>
<dbReference type="Gene3D" id="1.10.530.10">
    <property type="match status" value="1"/>
</dbReference>
<dbReference type="EMBL" id="JAUJYW010000008">
    <property type="protein sequence ID" value="MDN8601518.1"/>
    <property type="molecule type" value="Genomic_DNA"/>
</dbReference>
<evidence type="ECO:0000313" key="8">
    <source>
        <dbReference type="Proteomes" id="UP001174867"/>
    </source>
</evidence>
<evidence type="ECO:0000256" key="3">
    <source>
        <dbReference type="ARBA" id="ARBA00022729"/>
    </source>
</evidence>
<evidence type="ECO:0000259" key="6">
    <source>
        <dbReference type="SMART" id="SM00062"/>
    </source>
</evidence>
<evidence type="ECO:0000256" key="2">
    <source>
        <dbReference type="ARBA" id="ARBA00010333"/>
    </source>
</evidence>